<evidence type="ECO:0000313" key="7">
    <source>
        <dbReference type="EMBL" id="RKP27319.1"/>
    </source>
</evidence>
<evidence type="ECO:0000256" key="1">
    <source>
        <dbReference type="ARBA" id="ARBA00004141"/>
    </source>
</evidence>
<dbReference type="PANTHER" id="PTHR11266:SF50">
    <property type="entry name" value="VACUOLAR MEMBRANE PROTEIN YOR292C"/>
    <property type="match status" value="1"/>
</dbReference>
<dbReference type="EMBL" id="KZ989228">
    <property type="protein sequence ID" value="RKP27319.1"/>
    <property type="molecule type" value="Genomic_DNA"/>
</dbReference>
<dbReference type="GO" id="GO:0016020">
    <property type="term" value="C:membrane"/>
    <property type="evidence" value="ECO:0007669"/>
    <property type="project" value="UniProtKB-SubCell"/>
</dbReference>
<keyword evidence="8" id="KW-1185">Reference proteome</keyword>
<evidence type="ECO:0000256" key="2">
    <source>
        <dbReference type="ARBA" id="ARBA00006824"/>
    </source>
</evidence>
<organism evidence="7 8">
    <name type="scientific">Syncephalis pseudoplumigaleata</name>
    <dbReference type="NCBI Taxonomy" id="1712513"/>
    <lineage>
        <taxon>Eukaryota</taxon>
        <taxon>Fungi</taxon>
        <taxon>Fungi incertae sedis</taxon>
        <taxon>Zoopagomycota</taxon>
        <taxon>Zoopagomycotina</taxon>
        <taxon>Zoopagomycetes</taxon>
        <taxon>Zoopagales</taxon>
        <taxon>Piptocephalidaceae</taxon>
        <taxon>Syncephalis</taxon>
    </lineage>
</organism>
<keyword evidence="3 6" id="KW-0812">Transmembrane</keyword>
<comment type="caution">
    <text evidence="6">Lacks conserved residue(s) required for the propagation of feature annotation.</text>
</comment>
<gene>
    <name evidence="7" type="ORF">SYNPS1DRAFT_4320</name>
</gene>
<comment type="subcellular location">
    <subcellularLocation>
        <location evidence="1">Membrane</location>
        <topology evidence="1">Multi-pass membrane protein</topology>
    </subcellularLocation>
</comment>
<dbReference type="AlphaFoldDB" id="A0A4V1J249"/>
<sequence length="175" mass="18792">RPILALTVTNGVLAGVSDDATDSAKTSPAVPEDAPHDLGRTVRFATYGFAIAPVIHHWYALLDRRFPLPAASGAAGARLSTQIVGQAVKRVLGDQLVFAPVGLAVFFSAMTLFEGGGPAQIREKLRTSYVSALTASYMVWPAVQFVNFCFVPLMLRVPFVSAVSVVWNCYLSHLN</sequence>
<accession>A0A4V1J249</accession>
<dbReference type="GO" id="GO:0005739">
    <property type="term" value="C:mitochondrion"/>
    <property type="evidence" value="ECO:0007669"/>
    <property type="project" value="TreeGrafter"/>
</dbReference>
<keyword evidence="4 6" id="KW-1133">Transmembrane helix</keyword>
<proteinExistence type="inferred from homology"/>
<comment type="similarity">
    <text evidence="2 6">Belongs to the peroxisomal membrane protein PXMP2/4 family.</text>
</comment>
<dbReference type="InterPro" id="IPR007248">
    <property type="entry name" value="Mpv17_PMP22"/>
</dbReference>
<dbReference type="PANTHER" id="PTHR11266">
    <property type="entry name" value="PEROXISOMAL MEMBRANE PROTEIN 2, PXMP2 MPV17"/>
    <property type="match status" value="1"/>
</dbReference>
<evidence type="ECO:0000256" key="4">
    <source>
        <dbReference type="ARBA" id="ARBA00022989"/>
    </source>
</evidence>
<evidence type="ECO:0000256" key="5">
    <source>
        <dbReference type="ARBA" id="ARBA00023136"/>
    </source>
</evidence>
<reference evidence="8" key="1">
    <citation type="journal article" date="2018" name="Nat. Microbiol.">
        <title>Leveraging single-cell genomics to expand the fungal tree of life.</title>
        <authorList>
            <person name="Ahrendt S.R."/>
            <person name="Quandt C.A."/>
            <person name="Ciobanu D."/>
            <person name="Clum A."/>
            <person name="Salamov A."/>
            <person name="Andreopoulos B."/>
            <person name="Cheng J.F."/>
            <person name="Woyke T."/>
            <person name="Pelin A."/>
            <person name="Henrissat B."/>
            <person name="Reynolds N.K."/>
            <person name="Benny G.L."/>
            <person name="Smith M.E."/>
            <person name="James T.Y."/>
            <person name="Grigoriev I.V."/>
        </authorList>
    </citation>
    <scope>NUCLEOTIDE SEQUENCE [LARGE SCALE GENOMIC DNA]</scope>
    <source>
        <strain evidence="8">Benny S71-1</strain>
    </source>
</reference>
<evidence type="ECO:0000313" key="8">
    <source>
        <dbReference type="Proteomes" id="UP000278143"/>
    </source>
</evidence>
<feature type="non-terminal residue" evidence="7">
    <location>
        <position position="1"/>
    </location>
</feature>
<feature type="non-terminal residue" evidence="7">
    <location>
        <position position="175"/>
    </location>
</feature>
<feature type="transmembrane region" description="Helical" evidence="6">
    <location>
        <begin position="96"/>
        <end position="115"/>
    </location>
</feature>
<evidence type="ECO:0000256" key="3">
    <source>
        <dbReference type="ARBA" id="ARBA00022692"/>
    </source>
</evidence>
<dbReference type="Proteomes" id="UP000278143">
    <property type="component" value="Unassembled WGS sequence"/>
</dbReference>
<dbReference type="Pfam" id="PF04117">
    <property type="entry name" value="Mpv17_PMP22"/>
    <property type="match status" value="1"/>
</dbReference>
<evidence type="ECO:0000256" key="6">
    <source>
        <dbReference type="RuleBase" id="RU363053"/>
    </source>
</evidence>
<name>A0A4V1J249_9FUNG</name>
<keyword evidence="5 6" id="KW-0472">Membrane</keyword>
<protein>
    <submittedName>
        <fullName evidence="7">Uncharacterized protein</fullName>
    </submittedName>
</protein>
<dbReference type="OrthoDB" id="10267969at2759"/>